<evidence type="ECO:0000313" key="3">
    <source>
        <dbReference type="Proteomes" id="UP000076727"/>
    </source>
</evidence>
<sequence>MRTSDHGGPLSGGRKGIGGGSSFSEAPSWLRPSPHIIRPCTSYHFGFHTSAIPHSSTNDRGHHRIPIGATGLPHHRPSLRQSVFLSLGSVRRCTHALQQRLARSVCDITGCTLVSLDRQKTDTTDQLRAHGTSCISIVGHIIVGLQWRNVNRCQSMDWPFILHSIHRLCVTTSPTYPGRGDEGTDRKYQRAANIRSRSIWILLHSLKLRRYTRPRSSANHDLIGATSLCCRA</sequence>
<feature type="compositionally biased region" description="Gly residues" evidence="1">
    <location>
        <begin position="9"/>
        <end position="21"/>
    </location>
</feature>
<evidence type="ECO:0000256" key="1">
    <source>
        <dbReference type="SAM" id="MobiDB-lite"/>
    </source>
</evidence>
<protein>
    <submittedName>
        <fullName evidence="2">Uncharacterized protein</fullName>
    </submittedName>
</protein>
<evidence type="ECO:0000313" key="2">
    <source>
        <dbReference type="EMBL" id="KZT72070.1"/>
    </source>
</evidence>
<dbReference type="Proteomes" id="UP000076727">
    <property type="component" value="Unassembled WGS sequence"/>
</dbReference>
<organism evidence="2 3">
    <name type="scientific">Daedalea quercina L-15889</name>
    <dbReference type="NCBI Taxonomy" id="1314783"/>
    <lineage>
        <taxon>Eukaryota</taxon>
        <taxon>Fungi</taxon>
        <taxon>Dikarya</taxon>
        <taxon>Basidiomycota</taxon>
        <taxon>Agaricomycotina</taxon>
        <taxon>Agaricomycetes</taxon>
        <taxon>Polyporales</taxon>
        <taxon>Fomitopsis</taxon>
    </lineage>
</organism>
<dbReference type="EMBL" id="KV429042">
    <property type="protein sequence ID" value="KZT72070.1"/>
    <property type="molecule type" value="Genomic_DNA"/>
</dbReference>
<accession>A0A165SJ56</accession>
<dbReference type="AlphaFoldDB" id="A0A165SJ56"/>
<reference evidence="2 3" key="1">
    <citation type="journal article" date="2016" name="Mol. Biol. Evol.">
        <title>Comparative Genomics of Early-Diverging Mushroom-Forming Fungi Provides Insights into the Origins of Lignocellulose Decay Capabilities.</title>
        <authorList>
            <person name="Nagy L.G."/>
            <person name="Riley R."/>
            <person name="Tritt A."/>
            <person name="Adam C."/>
            <person name="Daum C."/>
            <person name="Floudas D."/>
            <person name="Sun H."/>
            <person name="Yadav J.S."/>
            <person name="Pangilinan J."/>
            <person name="Larsson K.H."/>
            <person name="Matsuura K."/>
            <person name="Barry K."/>
            <person name="Labutti K."/>
            <person name="Kuo R."/>
            <person name="Ohm R.A."/>
            <person name="Bhattacharya S.S."/>
            <person name="Shirouzu T."/>
            <person name="Yoshinaga Y."/>
            <person name="Martin F.M."/>
            <person name="Grigoriev I.V."/>
            <person name="Hibbett D.S."/>
        </authorList>
    </citation>
    <scope>NUCLEOTIDE SEQUENCE [LARGE SCALE GENOMIC DNA]</scope>
    <source>
        <strain evidence="2 3">L-15889</strain>
    </source>
</reference>
<feature type="region of interest" description="Disordered" evidence="1">
    <location>
        <begin position="1"/>
        <end position="25"/>
    </location>
</feature>
<name>A0A165SJ56_9APHY</name>
<keyword evidence="3" id="KW-1185">Reference proteome</keyword>
<proteinExistence type="predicted"/>
<gene>
    <name evidence="2" type="ORF">DAEQUDRAFT_55315</name>
</gene>